<evidence type="ECO:0008006" key="5">
    <source>
        <dbReference type="Google" id="ProtNLM"/>
    </source>
</evidence>
<feature type="transmembrane region" description="Helical" evidence="2">
    <location>
        <begin position="133"/>
        <end position="161"/>
    </location>
</feature>
<reference evidence="3 4" key="1">
    <citation type="journal article" date="2019" name="Int. J. Syst. Evol. Microbiol.">
        <title>The Global Catalogue of Microorganisms (GCM) 10K type strain sequencing project: providing services to taxonomists for standard genome sequencing and annotation.</title>
        <authorList>
            <consortium name="The Broad Institute Genomics Platform"/>
            <consortium name="The Broad Institute Genome Sequencing Center for Infectious Disease"/>
            <person name="Wu L."/>
            <person name="Ma J."/>
        </authorList>
    </citation>
    <scope>NUCLEOTIDE SEQUENCE [LARGE SCALE GENOMIC DNA]</scope>
    <source>
        <strain evidence="3 4">XZYJT29</strain>
    </source>
</reference>
<keyword evidence="4" id="KW-1185">Reference proteome</keyword>
<dbReference type="EMBL" id="JBHTAS010000001">
    <property type="protein sequence ID" value="MFC7140920.1"/>
    <property type="molecule type" value="Genomic_DNA"/>
</dbReference>
<keyword evidence="2" id="KW-1133">Transmembrane helix</keyword>
<dbReference type="GeneID" id="78821226"/>
<feature type="transmembrane region" description="Helical" evidence="2">
    <location>
        <begin position="108"/>
        <end position="127"/>
    </location>
</feature>
<feature type="region of interest" description="Disordered" evidence="1">
    <location>
        <begin position="1"/>
        <end position="25"/>
    </location>
</feature>
<evidence type="ECO:0000313" key="4">
    <source>
        <dbReference type="Proteomes" id="UP001596432"/>
    </source>
</evidence>
<name>A0ABD5Y6F9_9EURY</name>
<comment type="caution">
    <text evidence="3">The sequence shown here is derived from an EMBL/GenBank/DDBJ whole genome shotgun (WGS) entry which is preliminary data.</text>
</comment>
<protein>
    <recommendedName>
        <fullName evidence="5">Phage-related protein</fullName>
    </recommendedName>
</protein>
<sequence>MNESVQQRAQSAAENTTKGMSGASDRLRRASSAASMFGMALNGLLPIWESIVAQSPKLQSQLAGMGTQFEALASSLGSTLIPAFRLVSGFVKSAVSVFRALPSPVRRLVGIAFALTTALVGLGAVVATAQGAVAALAVTFGSLLTPILVASALIAGLYAVWTTNLFGIKQKTAVVLEALKQQFQAVVEFVRPIWEGFVAGLKQLWNVHGSALASRITTTMSNLTGGFKQFVAVTKPLWEGFLTVIAALVKVHFAVIKTVVLTVMDALLSTVRLTLALMQGDFDGAVQIVVGYVQRLVDRINGFASRIQSILGGLGDAAISWATEMMSQFLAGITAKTEQLLSKIAEVEGAVVDPLSALPGKAITWAKDILTKLVEGIDAKIEVLRERAQAVADDVTSPLSSLSKQAAGWGRDVIGEFVSGIKDKISAVRSAISDVKSEVTSRISFDIPSNDRMARRWGADLITHFSRGVQANAGLLHRSLPGTGPRAMGLPQPQPTAANTTAVDVTVEAGAVQLNGRGTDRLNAERTAEGIGEEMANQFGRR</sequence>
<dbReference type="AlphaFoldDB" id="A0ABD5Y6F9"/>
<proteinExistence type="predicted"/>
<evidence type="ECO:0000313" key="3">
    <source>
        <dbReference type="EMBL" id="MFC7140920.1"/>
    </source>
</evidence>
<evidence type="ECO:0000256" key="1">
    <source>
        <dbReference type="SAM" id="MobiDB-lite"/>
    </source>
</evidence>
<keyword evidence="2" id="KW-0812">Transmembrane</keyword>
<dbReference type="Proteomes" id="UP001596432">
    <property type="component" value="Unassembled WGS sequence"/>
</dbReference>
<evidence type="ECO:0000256" key="2">
    <source>
        <dbReference type="SAM" id="Phobius"/>
    </source>
</evidence>
<keyword evidence="2" id="KW-0472">Membrane</keyword>
<dbReference type="RefSeq" id="WP_274322005.1">
    <property type="nucleotide sequence ID" value="NZ_CP118158.1"/>
</dbReference>
<gene>
    <name evidence="3" type="ORF">ACFQMA_13935</name>
</gene>
<organism evidence="3 4">
    <name type="scientific">Halosimplex aquaticum</name>
    <dbReference type="NCBI Taxonomy" id="3026162"/>
    <lineage>
        <taxon>Archaea</taxon>
        <taxon>Methanobacteriati</taxon>
        <taxon>Methanobacteriota</taxon>
        <taxon>Stenosarchaea group</taxon>
        <taxon>Halobacteria</taxon>
        <taxon>Halobacteriales</taxon>
        <taxon>Haloarculaceae</taxon>
        <taxon>Halosimplex</taxon>
    </lineage>
</organism>
<accession>A0ABD5Y6F9</accession>
<feature type="compositionally biased region" description="Polar residues" evidence="1">
    <location>
        <begin position="1"/>
        <end position="19"/>
    </location>
</feature>